<evidence type="ECO:0000313" key="1">
    <source>
        <dbReference type="EMBL" id="MBB6182167.1"/>
    </source>
</evidence>
<dbReference type="Proteomes" id="UP000535501">
    <property type="component" value="Unassembled WGS sequence"/>
</dbReference>
<proteinExistence type="predicted"/>
<gene>
    <name evidence="1" type="ORF">HNQ75_004156</name>
</gene>
<protein>
    <submittedName>
        <fullName evidence="1">Uncharacterized protein</fullName>
    </submittedName>
</protein>
<name>A0A7W9Z1E6_9HYPH</name>
<dbReference type="EMBL" id="JACHEJ010000021">
    <property type="protein sequence ID" value="MBB6182167.1"/>
    <property type="molecule type" value="Genomic_DNA"/>
</dbReference>
<dbReference type="RefSeq" id="WP_077549202.1">
    <property type="nucleotide sequence ID" value="NZ_CANLQM010000012.1"/>
</dbReference>
<comment type="caution">
    <text evidence="1">The sequence shown here is derived from an EMBL/GenBank/DDBJ whole genome shotgun (WGS) entry which is preliminary data.</text>
</comment>
<accession>A0A7W9Z1E6</accession>
<reference evidence="1 2" key="1">
    <citation type="submission" date="2020-08" db="EMBL/GenBank/DDBJ databases">
        <title>Genomic Encyclopedia of Type Strains, Phase IV (KMG-IV): sequencing the most valuable type-strain genomes for metagenomic binning, comparative biology and taxonomic classification.</title>
        <authorList>
            <person name="Goeker M."/>
        </authorList>
    </citation>
    <scope>NUCLEOTIDE SEQUENCE [LARGE SCALE GENOMIC DNA]</scope>
    <source>
        <strain evidence="1 2">DSM 102134</strain>
    </source>
</reference>
<keyword evidence="2" id="KW-1185">Reference proteome</keyword>
<sequence>MQGRDKLTYRIALRVLLGVLLLCGASGAAAVYVGPAAVMGPSFADTHGVDCRTVATMKSNDGHGLVVRQFVAANADDDLVRFRTALRVAEALRNQQTPHLVQVSVMDTDGPSSLSRMRGRAIGAKITLIGNPATDVEAQAGTVSGFSVWGPAGPDGSFYGIRLDAMPEDIEKMLSELEKISGCSEPSVSAPSVTDDSG</sequence>
<evidence type="ECO:0000313" key="2">
    <source>
        <dbReference type="Proteomes" id="UP000535501"/>
    </source>
</evidence>
<dbReference type="AlphaFoldDB" id="A0A7W9Z1E6"/>
<organism evidence="1 2">
    <name type="scientific">Pseudorhizobium flavum</name>
    <dbReference type="NCBI Taxonomy" id="1335061"/>
    <lineage>
        <taxon>Bacteria</taxon>
        <taxon>Pseudomonadati</taxon>
        <taxon>Pseudomonadota</taxon>
        <taxon>Alphaproteobacteria</taxon>
        <taxon>Hyphomicrobiales</taxon>
        <taxon>Rhizobiaceae</taxon>
        <taxon>Rhizobium/Agrobacterium group</taxon>
        <taxon>Pseudorhizobium</taxon>
    </lineage>
</organism>